<dbReference type="PANTHER" id="PTHR28219:SF1">
    <property type="entry name" value="UPF0642 PROTEIN YBL028C"/>
    <property type="match status" value="1"/>
</dbReference>
<name>A0A0F7ZTM6_9HYPO</name>
<evidence type="ECO:0000256" key="1">
    <source>
        <dbReference type="SAM" id="MobiDB-lite"/>
    </source>
</evidence>
<dbReference type="EMBL" id="KQ030535">
    <property type="protein sequence ID" value="KJZ73378.1"/>
    <property type="molecule type" value="Genomic_DNA"/>
</dbReference>
<feature type="compositionally biased region" description="Acidic residues" evidence="1">
    <location>
        <begin position="57"/>
        <end position="77"/>
    </location>
</feature>
<dbReference type="Proteomes" id="UP000054481">
    <property type="component" value="Unassembled WGS sequence"/>
</dbReference>
<organism evidence="3 4">
    <name type="scientific">Hirsutella minnesotensis 3608</name>
    <dbReference type="NCBI Taxonomy" id="1043627"/>
    <lineage>
        <taxon>Eukaryota</taxon>
        <taxon>Fungi</taxon>
        <taxon>Dikarya</taxon>
        <taxon>Ascomycota</taxon>
        <taxon>Pezizomycotina</taxon>
        <taxon>Sordariomycetes</taxon>
        <taxon>Hypocreomycetidae</taxon>
        <taxon>Hypocreales</taxon>
        <taxon>Ophiocordycipitaceae</taxon>
        <taxon>Hirsutella</taxon>
    </lineage>
</organism>
<feature type="compositionally biased region" description="Basic and acidic residues" evidence="1">
    <location>
        <begin position="42"/>
        <end position="56"/>
    </location>
</feature>
<feature type="domain" description="DUF2423" evidence="2">
    <location>
        <begin position="1"/>
        <end position="44"/>
    </location>
</feature>
<proteinExistence type="predicted"/>
<feature type="compositionally biased region" description="Basic residues" evidence="1">
    <location>
        <begin position="88"/>
        <end position="101"/>
    </location>
</feature>
<feature type="compositionally biased region" description="Basic residues" evidence="1">
    <location>
        <begin position="115"/>
        <end position="124"/>
    </location>
</feature>
<sequence length="124" mass="13914">MAKSSRSSTKKENNRRKAAAVFGPAELARDERLSAKLLELAKQPKPEPVKDVNMNEKEDDAVGEDQENDEGADDTVMDVDGKQPARATKTKKRIEKRRQKKGSIVFPKYSDKLASRKKKSKVSQ</sequence>
<reference evidence="3 4" key="1">
    <citation type="journal article" date="2014" name="Genome Biol. Evol.">
        <title>Comparative genomics and transcriptomics analyses reveal divergent lifestyle features of nematode endoparasitic fungus Hirsutella minnesotensis.</title>
        <authorList>
            <person name="Lai Y."/>
            <person name="Liu K."/>
            <person name="Zhang X."/>
            <person name="Zhang X."/>
            <person name="Li K."/>
            <person name="Wang N."/>
            <person name="Shu C."/>
            <person name="Wu Y."/>
            <person name="Wang C."/>
            <person name="Bushley K.E."/>
            <person name="Xiang M."/>
            <person name="Liu X."/>
        </authorList>
    </citation>
    <scope>NUCLEOTIDE SEQUENCE [LARGE SCALE GENOMIC DNA]</scope>
    <source>
        <strain evidence="3 4">3608</strain>
    </source>
</reference>
<feature type="region of interest" description="Disordered" evidence="1">
    <location>
        <begin position="1"/>
        <end position="124"/>
    </location>
</feature>
<evidence type="ECO:0000313" key="3">
    <source>
        <dbReference type="EMBL" id="KJZ73378.1"/>
    </source>
</evidence>
<evidence type="ECO:0000259" key="2">
    <source>
        <dbReference type="Pfam" id="PF10338"/>
    </source>
</evidence>
<dbReference type="AlphaFoldDB" id="A0A0F7ZTM6"/>
<dbReference type="OrthoDB" id="4087970at2759"/>
<dbReference type="PANTHER" id="PTHR28219">
    <property type="entry name" value="UPF0642 PROTEIN YBL028C"/>
    <property type="match status" value="1"/>
</dbReference>
<accession>A0A0F7ZTM6</accession>
<protein>
    <recommendedName>
        <fullName evidence="2">DUF2423 domain-containing protein</fullName>
    </recommendedName>
</protein>
<gene>
    <name evidence="3" type="ORF">HIM_07172</name>
</gene>
<dbReference type="GO" id="GO:0030687">
    <property type="term" value="C:preribosome, large subunit precursor"/>
    <property type="evidence" value="ECO:0007669"/>
    <property type="project" value="TreeGrafter"/>
</dbReference>
<keyword evidence="4" id="KW-1185">Reference proteome</keyword>
<evidence type="ECO:0000313" key="4">
    <source>
        <dbReference type="Proteomes" id="UP000054481"/>
    </source>
</evidence>
<dbReference type="InterPro" id="IPR019434">
    <property type="entry name" value="DUF2423"/>
</dbReference>
<dbReference type="Pfam" id="PF10338">
    <property type="entry name" value="YBL028C_N"/>
    <property type="match status" value="1"/>
</dbReference>